<dbReference type="OrthoDB" id="7875456at2"/>
<dbReference type="RefSeq" id="WP_025058098.1">
    <property type="nucleotide sequence ID" value="NZ_JAMC01000002.1"/>
</dbReference>
<proteinExistence type="predicted"/>
<dbReference type="EMBL" id="JAMC01000002">
    <property type="protein sequence ID" value="KEJ89955.1"/>
    <property type="molecule type" value="Genomic_DNA"/>
</dbReference>
<evidence type="ECO:0000313" key="1">
    <source>
        <dbReference type="EMBL" id="KEJ89955.1"/>
    </source>
</evidence>
<organism evidence="1 2">
    <name type="scientific">Sulfitobacter donghicola DSW-25 = KCTC 12864 = JCM 14565</name>
    <dbReference type="NCBI Taxonomy" id="1300350"/>
    <lineage>
        <taxon>Bacteria</taxon>
        <taxon>Pseudomonadati</taxon>
        <taxon>Pseudomonadota</taxon>
        <taxon>Alphaproteobacteria</taxon>
        <taxon>Rhodobacterales</taxon>
        <taxon>Roseobacteraceae</taxon>
        <taxon>Sulfitobacter</taxon>
    </lineage>
</organism>
<dbReference type="AlphaFoldDB" id="A0A073IK59"/>
<gene>
    <name evidence="1" type="ORF">DSW25_07015</name>
</gene>
<dbReference type="Proteomes" id="UP000027734">
    <property type="component" value="Unassembled WGS sequence"/>
</dbReference>
<sequence length="135" mass="15236">MKKRNLSIGGFALALLLAGCGTPYEQCVRQVSKESRVLKSAIAESRLRISRGYAIHRQTVSYRVPSICHRHDHKMHRPAPYPCGRTEYTTIETPVPIDVAAERRKLASYQKQLVQAEAATKRGIRQCEAQYPKEG</sequence>
<comment type="caution">
    <text evidence="1">The sequence shown here is derived from an EMBL/GenBank/DDBJ whole genome shotgun (WGS) entry which is preliminary data.</text>
</comment>
<dbReference type="PROSITE" id="PS51257">
    <property type="entry name" value="PROKAR_LIPOPROTEIN"/>
    <property type="match status" value="1"/>
</dbReference>
<accession>A0A073IK59</accession>
<protein>
    <submittedName>
        <fullName evidence="1">Uncharacterized protein</fullName>
    </submittedName>
</protein>
<name>A0A073IK59_9RHOB</name>
<evidence type="ECO:0000313" key="2">
    <source>
        <dbReference type="Proteomes" id="UP000027734"/>
    </source>
</evidence>
<keyword evidence="2" id="KW-1185">Reference proteome</keyword>
<dbReference type="STRING" id="1300350.Z948_620"/>
<reference evidence="1 2" key="1">
    <citation type="submission" date="2014-01" db="EMBL/GenBank/DDBJ databases">
        <title>Sulfitobacter donghicola JCM 14565 Genome Sequencing.</title>
        <authorList>
            <person name="Lai Q."/>
            <person name="Hong Z."/>
        </authorList>
    </citation>
    <scope>NUCLEOTIDE SEQUENCE [LARGE SCALE GENOMIC DNA]</scope>
    <source>
        <strain evidence="1 2">JCM 14565</strain>
    </source>
</reference>